<feature type="region of interest" description="Disordered" evidence="1">
    <location>
        <begin position="24"/>
        <end position="81"/>
    </location>
</feature>
<dbReference type="EMBL" id="JAAAMG010000001">
    <property type="protein sequence ID" value="NDW03066.1"/>
    <property type="molecule type" value="Genomic_DNA"/>
</dbReference>
<dbReference type="Proteomes" id="UP000469011">
    <property type="component" value="Unassembled WGS sequence"/>
</dbReference>
<dbReference type="RefSeq" id="WP_163460682.1">
    <property type="nucleotide sequence ID" value="NZ_JAAAMG010000001.1"/>
</dbReference>
<sequence length="81" mass="8774">MSMRLTASVRQKRLRKSFRQLVEEGLGRAREGNAPKRAGDLPRTSNLARTPAGRALLADPFGADAGLGGKSPLDSRRSRKS</sequence>
<proteinExistence type="predicted"/>
<gene>
    <name evidence="2" type="ORF">GTK09_01370</name>
</gene>
<evidence type="ECO:0000313" key="2">
    <source>
        <dbReference type="EMBL" id="NDW03066.1"/>
    </source>
</evidence>
<reference evidence="2 3" key="1">
    <citation type="submission" date="2020-01" db="EMBL/GenBank/DDBJ databases">
        <title>Jiella pacifica sp. nov.</title>
        <authorList>
            <person name="Xue Z."/>
            <person name="Zhu S."/>
            <person name="Chen J."/>
            <person name="Yang J."/>
        </authorList>
    </citation>
    <scope>NUCLEOTIDE SEQUENCE [LARGE SCALE GENOMIC DNA]</scope>
    <source>
        <strain evidence="2 3">40Bstr34</strain>
    </source>
</reference>
<evidence type="ECO:0000313" key="3">
    <source>
        <dbReference type="Proteomes" id="UP000469011"/>
    </source>
</evidence>
<comment type="caution">
    <text evidence="2">The sequence shown here is derived from an EMBL/GenBank/DDBJ whole genome shotgun (WGS) entry which is preliminary data.</text>
</comment>
<keyword evidence="3" id="KW-1185">Reference proteome</keyword>
<feature type="compositionally biased region" description="Basic and acidic residues" evidence="1">
    <location>
        <begin position="24"/>
        <end position="40"/>
    </location>
</feature>
<evidence type="ECO:0000256" key="1">
    <source>
        <dbReference type="SAM" id="MobiDB-lite"/>
    </source>
</evidence>
<protein>
    <submittedName>
        <fullName evidence="2">Uncharacterized protein</fullName>
    </submittedName>
</protein>
<accession>A0A6N9SZ72</accession>
<dbReference type="AlphaFoldDB" id="A0A6N9SZ72"/>
<organism evidence="2 3">
    <name type="scientific">Jiella pacifica</name>
    <dbReference type="NCBI Taxonomy" id="2696469"/>
    <lineage>
        <taxon>Bacteria</taxon>
        <taxon>Pseudomonadati</taxon>
        <taxon>Pseudomonadota</taxon>
        <taxon>Alphaproteobacteria</taxon>
        <taxon>Hyphomicrobiales</taxon>
        <taxon>Aurantimonadaceae</taxon>
        <taxon>Jiella</taxon>
    </lineage>
</organism>
<name>A0A6N9SZ72_9HYPH</name>